<reference evidence="4" key="1">
    <citation type="journal article" date="2019" name="Int. J. Syst. Evol. Microbiol.">
        <title>The Global Catalogue of Microorganisms (GCM) 10K type strain sequencing project: providing services to taxonomists for standard genome sequencing and annotation.</title>
        <authorList>
            <consortium name="The Broad Institute Genomics Platform"/>
            <consortium name="The Broad Institute Genome Sequencing Center for Infectious Disease"/>
            <person name="Wu L."/>
            <person name="Ma J."/>
        </authorList>
    </citation>
    <scope>NUCLEOTIDE SEQUENCE [LARGE SCALE GENOMIC DNA]</scope>
    <source>
        <strain evidence="4">TBRC 5832</strain>
    </source>
</reference>
<sequence>MPSKLSATEILDRARTGMTTAGRVFGEPIERDGVTVVPVAVIRGGGGAGAGSGTPADSDQVEGEGSGAGFGFSARPAGVYVIRNGDVLWRPALNVNQIIAGGQILGVVALLVAGSVLRRRHR</sequence>
<dbReference type="EMBL" id="JBHSBL010000020">
    <property type="protein sequence ID" value="MFC4069309.1"/>
    <property type="molecule type" value="Genomic_DNA"/>
</dbReference>
<evidence type="ECO:0000256" key="1">
    <source>
        <dbReference type="SAM" id="MobiDB-lite"/>
    </source>
</evidence>
<organism evidence="3 4">
    <name type="scientific">Actinoplanes subglobosus</name>
    <dbReference type="NCBI Taxonomy" id="1547892"/>
    <lineage>
        <taxon>Bacteria</taxon>
        <taxon>Bacillati</taxon>
        <taxon>Actinomycetota</taxon>
        <taxon>Actinomycetes</taxon>
        <taxon>Micromonosporales</taxon>
        <taxon>Micromonosporaceae</taxon>
        <taxon>Actinoplanes</taxon>
    </lineage>
</organism>
<feature type="transmembrane region" description="Helical" evidence="2">
    <location>
        <begin position="98"/>
        <end position="117"/>
    </location>
</feature>
<evidence type="ECO:0000313" key="3">
    <source>
        <dbReference type="EMBL" id="MFC4069309.1"/>
    </source>
</evidence>
<protein>
    <submittedName>
        <fullName evidence="3">Spore germination protein GerW family protein</fullName>
    </submittedName>
</protein>
<evidence type="ECO:0000256" key="2">
    <source>
        <dbReference type="SAM" id="Phobius"/>
    </source>
</evidence>
<dbReference type="Pfam" id="PF09579">
    <property type="entry name" value="Spore_YtfJ"/>
    <property type="match status" value="1"/>
</dbReference>
<dbReference type="RefSeq" id="WP_378070193.1">
    <property type="nucleotide sequence ID" value="NZ_JBHSBL010000020.1"/>
</dbReference>
<gene>
    <name evidence="3" type="ORF">ACFO0C_30675</name>
</gene>
<name>A0ABV8J2P4_9ACTN</name>
<keyword evidence="2" id="KW-1133">Transmembrane helix</keyword>
<keyword evidence="4" id="KW-1185">Reference proteome</keyword>
<keyword evidence="2" id="KW-0812">Transmembrane</keyword>
<proteinExistence type="predicted"/>
<feature type="region of interest" description="Disordered" evidence="1">
    <location>
        <begin position="45"/>
        <end position="67"/>
    </location>
</feature>
<keyword evidence="2" id="KW-0472">Membrane</keyword>
<dbReference type="Proteomes" id="UP001595867">
    <property type="component" value="Unassembled WGS sequence"/>
</dbReference>
<comment type="caution">
    <text evidence="3">The sequence shown here is derived from an EMBL/GenBank/DDBJ whole genome shotgun (WGS) entry which is preliminary data.</text>
</comment>
<accession>A0ABV8J2P4</accession>
<dbReference type="InterPro" id="IPR014229">
    <property type="entry name" value="Spore_YtfJ"/>
</dbReference>
<evidence type="ECO:0000313" key="4">
    <source>
        <dbReference type="Proteomes" id="UP001595867"/>
    </source>
</evidence>